<dbReference type="EMBL" id="BPVZ01000054">
    <property type="protein sequence ID" value="GKV20216.1"/>
    <property type="molecule type" value="Genomic_DNA"/>
</dbReference>
<sequence length="34" mass="3758">MQQLSLGDSPTIFRCATRVGFELVERPLPSAKIP</sequence>
<dbReference type="Proteomes" id="UP001054252">
    <property type="component" value="Unassembled WGS sequence"/>
</dbReference>
<dbReference type="AlphaFoldDB" id="A0AAV5K937"/>
<evidence type="ECO:0000313" key="1">
    <source>
        <dbReference type="EMBL" id="GKV20216.1"/>
    </source>
</evidence>
<name>A0AAV5K937_9ROSI</name>
<accession>A0AAV5K937</accession>
<keyword evidence="2" id="KW-1185">Reference proteome</keyword>
<proteinExistence type="predicted"/>
<protein>
    <submittedName>
        <fullName evidence="1">Uncharacterized protein</fullName>
    </submittedName>
</protein>
<comment type="caution">
    <text evidence="1">The sequence shown here is derived from an EMBL/GenBank/DDBJ whole genome shotgun (WGS) entry which is preliminary data.</text>
</comment>
<organism evidence="1 2">
    <name type="scientific">Rubroshorea leprosula</name>
    <dbReference type="NCBI Taxonomy" id="152421"/>
    <lineage>
        <taxon>Eukaryota</taxon>
        <taxon>Viridiplantae</taxon>
        <taxon>Streptophyta</taxon>
        <taxon>Embryophyta</taxon>
        <taxon>Tracheophyta</taxon>
        <taxon>Spermatophyta</taxon>
        <taxon>Magnoliopsida</taxon>
        <taxon>eudicotyledons</taxon>
        <taxon>Gunneridae</taxon>
        <taxon>Pentapetalae</taxon>
        <taxon>rosids</taxon>
        <taxon>malvids</taxon>
        <taxon>Malvales</taxon>
        <taxon>Dipterocarpaceae</taxon>
        <taxon>Rubroshorea</taxon>
    </lineage>
</organism>
<evidence type="ECO:0000313" key="2">
    <source>
        <dbReference type="Proteomes" id="UP001054252"/>
    </source>
</evidence>
<reference evidence="1 2" key="1">
    <citation type="journal article" date="2021" name="Commun. Biol.">
        <title>The genome of Shorea leprosula (Dipterocarpaceae) highlights the ecological relevance of drought in aseasonal tropical rainforests.</title>
        <authorList>
            <person name="Ng K.K.S."/>
            <person name="Kobayashi M.J."/>
            <person name="Fawcett J.A."/>
            <person name="Hatakeyama M."/>
            <person name="Paape T."/>
            <person name="Ng C.H."/>
            <person name="Ang C.C."/>
            <person name="Tnah L.H."/>
            <person name="Lee C.T."/>
            <person name="Nishiyama T."/>
            <person name="Sese J."/>
            <person name="O'Brien M.J."/>
            <person name="Copetti D."/>
            <person name="Mohd Noor M.I."/>
            <person name="Ong R.C."/>
            <person name="Putra M."/>
            <person name="Sireger I.Z."/>
            <person name="Indrioko S."/>
            <person name="Kosugi Y."/>
            <person name="Izuno A."/>
            <person name="Isagi Y."/>
            <person name="Lee S.L."/>
            <person name="Shimizu K.K."/>
        </authorList>
    </citation>
    <scope>NUCLEOTIDE SEQUENCE [LARGE SCALE GENOMIC DNA]</scope>
    <source>
        <strain evidence="1">214</strain>
    </source>
</reference>
<gene>
    <name evidence="1" type="ORF">SLEP1_g30374</name>
</gene>